<feature type="region of interest" description="Disordered" evidence="1">
    <location>
        <begin position="115"/>
        <end position="142"/>
    </location>
</feature>
<feature type="region of interest" description="Disordered" evidence="1">
    <location>
        <begin position="628"/>
        <end position="653"/>
    </location>
</feature>
<comment type="caution">
    <text evidence="2">The sequence shown here is derived from an EMBL/GenBank/DDBJ whole genome shotgun (WGS) entry which is preliminary data.</text>
</comment>
<evidence type="ECO:0000313" key="3">
    <source>
        <dbReference type="Proteomes" id="UP000290809"/>
    </source>
</evidence>
<sequence>MEDSTKFLTFIKNNSTETGLALDSNPIRYITHEATVILRDNDLASLIRAKRCFLFTLRLCYNAQLELAYSNNDHIFHLPHLLLNTDTYSRSRVQSLNKICLQNDAEYSSLSSPVSRKKALSDPNGSVISISSTTEQTSISNDEDDKNLCSDLAIYLQGRLLSVSPSVEFRLPYLASREGQLSYLYPYYTYVIDWPLGRRLNDLMKRKEKRLRRSILDPRSYQSLSFLAILFTTKCIMRPEPCVPPLIATVEFYGSNDLPLGLFLEKFCFMQQHCRNPLCNVVMADHIQRFIQTSGSVQLMIRKLIQDPPRSEVLSDIPNLGSNDAKYRRHCRIQMWLFCPICRINSPIKHMSADTWHLSFVKFLDLIINSSDNWAYCGLFNKNSDDVVNEVNTIDASNEPSLNSVRHGIDSQTMSPILQFQCPHSVYKSLEHCFAFDRKLAIFKYQPVNVYEIVMPPNEIRVFPVKVKNSKSESTRMLTMKKPTAASDMNTNDLEDGYCTDSTDHTTATATKSHSQSNHHKVTNLQKTSHLPSYLYAEASDVLTKYYTINTVIKCHIANQQNEKISCELSAMLEAYLKVLECDSTRILMDERSEILDFILHPSDSSQKERFSNKQYVEDIPAGISHSLGPLAKPVEDDSESNTVENEKISTPDKQTITTDEKIFCTTTIQSRVRTHSNSISSVHYGSSETAEERCDISQNETNCHNWFKLISSLNSG</sequence>
<organism evidence="2 3">
    <name type="scientific">Schistosoma bovis</name>
    <name type="common">Blood fluke</name>
    <dbReference type="NCBI Taxonomy" id="6184"/>
    <lineage>
        <taxon>Eukaryota</taxon>
        <taxon>Metazoa</taxon>
        <taxon>Spiralia</taxon>
        <taxon>Lophotrochozoa</taxon>
        <taxon>Platyhelminthes</taxon>
        <taxon>Trematoda</taxon>
        <taxon>Digenea</taxon>
        <taxon>Strigeidida</taxon>
        <taxon>Schistosomatoidea</taxon>
        <taxon>Schistosomatidae</taxon>
        <taxon>Schistosoma</taxon>
    </lineage>
</organism>
<dbReference type="GO" id="GO:0010008">
    <property type="term" value="C:endosome membrane"/>
    <property type="evidence" value="ECO:0007669"/>
    <property type="project" value="TreeGrafter"/>
</dbReference>
<keyword evidence="3" id="KW-1185">Reference proteome</keyword>
<feature type="compositionally biased region" description="Low complexity" evidence="1">
    <location>
        <begin position="126"/>
        <end position="140"/>
    </location>
</feature>
<name>A0A430Q0D7_SCHBO</name>
<dbReference type="PANTHER" id="PTHR45748">
    <property type="entry name" value="1-PHOSPHATIDYLINOSITOL 3-PHOSPHATE 5-KINASE-RELATED"/>
    <property type="match status" value="1"/>
</dbReference>
<dbReference type="Proteomes" id="UP000290809">
    <property type="component" value="Unassembled WGS sequence"/>
</dbReference>
<proteinExistence type="predicted"/>
<protein>
    <submittedName>
        <fullName evidence="2">Uncharacterized protein</fullName>
    </submittedName>
</protein>
<evidence type="ECO:0000313" key="2">
    <source>
        <dbReference type="EMBL" id="RTG81058.1"/>
    </source>
</evidence>
<evidence type="ECO:0000256" key="1">
    <source>
        <dbReference type="SAM" id="MobiDB-lite"/>
    </source>
</evidence>
<reference evidence="2 3" key="1">
    <citation type="journal article" date="2019" name="PLoS Pathog.">
        <title>Genome sequence of the bovine parasite Schistosoma bovis Tanzania.</title>
        <authorList>
            <person name="Oey H."/>
            <person name="Zakrzewski M."/>
            <person name="Gobert G."/>
            <person name="Gravermann K."/>
            <person name="Stoye J."/>
            <person name="Jones M."/>
            <person name="Mcmanus D."/>
            <person name="Krause L."/>
        </authorList>
    </citation>
    <scope>NUCLEOTIDE SEQUENCE [LARGE SCALE GENOMIC DNA]</scope>
    <source>
        <strain evidence="2 3">TAN1997</strain>
    </source>
</reference>
<dbReference type="GO" id="GO:0046854">
    <property type="term" value="P:phosphatidylinositol phosphate biosynthetic process"/>
    <property type="evidence" value="ECO:0007669"/>
    <property type="project" value="TreeGrafter"/>
</dbReference>
<dbReference type="GO" id="GO:0000285">
    <property type="term" value="F:1-phosphatidylinositol-3-phosphate 5-kinase activity"/>
    <property type="evidence" value="ECO:0007669"/>
    <property type="project" value="TreeGrafter"/>
</dbReference>
<gene>
    <name evidence="2" type="ORF">DC041_0007099</name>
</gene>
<dbReference type="EMBL" id="QMKO01003639">
    <property type="protein sequence ID" value="RTG81058.1"/>
    <property type="molecule type" value="Genomic_DNA"/>
</dbReference>
<dbReference type="AlphaFoldDB" id="A0A430Q0D7"/>
<dbReference type="STRING" id="6184.A0A430Q0D7"/>
<accession>A0A430Q0D7</accession>
<dbReference type="PANTHER" id="PTHR45748:SF7">
    <property type="entry name" value="1-PHOSPHATIDYLINOSITOL 3-PHOSPHATE 5-KINASE-RELATED"/>
    <property type="match status" value="1"/>
</dbReference>